<dbReference type="SMART" id="SM00283">
    <property type="entry name" value="MA"/>
    <property type="match status" value="1"/>
</dbReference>
<comment type="similarity">
    <text evidence="2">Belongs to the methyl-accepting chemotaxis (MCP) protein family.</text>
</comment>
<dbReference type="InterPro" id="IPR003660">
    <property type="entry name" value="HAMP_dom"/>
</dbReference>
<dbReference type="CDD" id="cd11386">
    <property type="entry name" value="MCP_signal"/>
    <property type="match status" value="1"/>
</dbReference>
<sequence length="561" mass="59975">MNLRAKMLIYFFMVVMVALVGFSYTVWKVNDVAEIVDTVKTRDLPRTLTTSKLNNNVSDKVGYVRGYFITKNQQMLDDYKKIVQENSNIEDDLINSSVTEDGKRLSKEVKALDDKYSSIAENKLFPLLKAGADAEALQVMINEMTPTAKALNDKVDEYQDLRNKNVTASLDRSVELAGHAKMIALFAGIFAAILGMLIGLFSARSISRPINELVGVAQKVAAGDLTQQVIIDRKDEVGELAVAFNTMVVALKTLIKKVNINAEQVAASSEELTANSEQSAQATTQIATSITDVAAGATEQMDAANSASAVVEQMSAGIQQIAANASQVAESSAKATDKAKDGDQKAEDAVRQMNQIENTVNSSAQVVVQLGERSKEIGQIVDTISGIAGQTNLLALNAAIEAARAGEQGKGFAVVAEEVRKLAEQSQEAAQRIAELIAHIQGETEQAVIAMNAGTLEVKTGAKVIRDTGIAFKDIMMAVGEVSDQVKEISSSIQQMASGSQQIVVSVQKIDDLSKKAASETQSVSAATEEQLASMEEIATASQSLATLAGDLQMAVNQFRV</sequence>
<feature type="transmembrane region" description="Helical" evidence="4">
    <location>
        <begin position="7"/>
        <end position="27"/>
    </location>
</feature>
<dbReference type="STRING" id="84035.SAMN05660742_12743"/>
<dbReference type="EMBL" id="FNZK01000027">
    <property type="protein sequence ID" value="SEJ94720.1"/>
    <property type="molecule type" value="Genomic_DNA"/>
</dbReference>
<dbReference type="CDD" id="cd06225">
    <property type="entry name" value="HAMP"/>
    <property type="match status" value="1"/>
</dbReference>
<feature type="transmembrane region" description="Helical" evidence="4">
    <location>
        <begin position="182"/>
        <end position="203"/>
    </location>
</feature>
<dbReference type="Proteomes" id="UP000199662">
    <property type="component" value="Unassembled WGS sequence"/>
</dbReference>
<reference evidence="7 8" key="1">
    <citation type="submission" date="2016-10" db="EMBL/GenBank/DDBJ databases">
        <authorList>
            <person name="de Groot N.N."/>
        </authorList>
    </citation>
    <scope>NUCLEOTIDE SEQUENCE [LARGE SCALE GENOMIC DNA]</scope>
    <source>
        <strain evidence="7 8">DSM 2179</strain>
    </source>
</reference>
<organism evidence="7 8">
    <name type="scientific">Propionispira arboris</name>
    <dbReference type="NCBI Taxonomy" id="84035"/>
    <lineage>
        <taxon>Bacteria</taxon>
        <taxon>Bacillati</taxon>
        <taxon>Bacillota</taxon>
        <taxon>Negativicutes</taxon>
        <taxon>Selenomonadales</taxon>
        <taxon>Selenomonadaceae</taxon>
        <taxon>Propionispira</taxon>
    </lineage>
</organism>
<name>A0A1H7D6G6_9FIRM</name>
<dbReference type="Pfam" id="PF00672">
    <property type="entry name" value="HAMP"/>
    <property type="match status" value="1"/>
</dbReference>
<evidence type="ECO:0000259" key="5">
    <source>
        <dbReference type="PROSITE" id="PS50111"/>
    </source>
</evidence>
<keyword evidence="4" id="KW-1133">Transmembrane helix</keyword>
<accession>A0A1H7D6G6</accession>
<dbReference type="SUPFAM" id="SSF58104">
    <property type="entry name" value="Methyl-accepting chemotaxis protein (MCP) signaling domain"/>
    <property type="match status" value="1"/>
</dbReference>
<proteinExistence type="inferred from homology"/>
<dbReference type="PROSITE" id="PS50111">
    <property type="entry name" value="CHEMOTAXIS_TRANSDUC_2"/>
    <property type="match status" value="1"/>
</dbReference>
<dbReference type="PANTHER" id="PTHR32089:SF112">
    <property type="entry name" value="LYSOZYME-LIKE PROTEIN-RELATED"/>
    <property type="match status" value="1"/>
</dbReference>
<evidence type="ECO:0000256" key="2">
    <source>
        <dbReference type="ARBA" id="ARBA00029447"/>
    </source>
</evidence>
<evidence type="ECO:0000256" key="3">
    <source>
        <dbReference type="PROSITE-ProRule" id="PRU00284"/>
    </source>
</evidence>
<feature type="domain" description="HAMP" evidence="6">
    <location>
        <begin position="204"/>
        <end position="256"/>
    </location>
</feature>
<evidence type="ECO:0000313" key="7">
    <source>
        <dbReference type="EMBL" id="SEJ94720.1"/>
    </source>
</evidence>
<dbReference type="GO" id="GO:0007165">
    <property type="term" value="P:signal transduction"/>
    <property type="evidence" value="ECO:0007669"/>
    <property type="project" value="UniProtKB-KW"/>
</dbReference>
<protein>
    <submittedName>
        <fullName evidence="7">Methyl-accepting chemotaxis protein</fullName>
    </submittedName>
</protein>
<dbReference type="PROSITE" id="PS50885">
    <property type="entry name" value="HAMP"/>
    <property type="match status" value="1"/>
</dbReference>
<dbReference type="Gene3D" id="1.10.287.950">
    <property type="entry name" value="Methyl-accepting chemotaxis protein"/>
    <property type="match status" value="1"/>
</dbReference>
<gene>
    <name evidence="7" type="ORF">SAMN05660742_12743</name>
</gene>
<dbReference type="Pfam" id="PF12729">
    <property type="entry name" value="4HB_MCP_1"/>
    <property type="match status" value="1"/>
</dbReference>
<keyword evidence="1 3" id="KW-0807">Transducer</keyword>
<evidence type="ECO:0000256" key="4">
    <source>
        <dbReference type="SAM" id="Phobius"/>
    </source>
</evidence>
<dbReference type="AlphaFoldDB" id="A0A1H7D6G6"/>
<dbReference type="Gene3D" id="6.10.340.10">
    <property type="match status" value="1"/>
</dbReference>
<evidence type="ECO:0000259" key="6">
    <source>
        <dbReference type="PROSITE" id="PS50885"/>
    </source>
</evidence>
<dbReference type="RefSeq" id="WP_091835580.1">
    <property type="nucleotide sequence ID" value="NZ_FNZK01000027.1"/>
</dbReference>
<keyword evidence="4" id="KW-0472">Membrane</keyword>
<dbReference type="InterPro" id="IPR004089">
    <property type="entry name" value="MCPsignal_dom"/>
</dbReference>
<evidence type="ECO:0000256" key="1">
    <source>
        <dbReference type="ARBA" id="ARBA00023224"/>
    </source>
</evidence>
<evidence type="ECO:0000313" key="8">
    <source>
        <dbReference type="Proteomes" id="UP000199662"/>
    </source>
</evidence>
<keyword evidence="4" id="KW-0812">Transmembrane</keyword>
<keyword evidence="8" id="KW-1185">Reference proteome</keyword>
<dbReference type="InterPro" id="IPR024478">
    <property type="entry name" value="HlyB_4HB_MCP"/>
</dbReference>
<dbReference type="SMART" id="SM00304">
    <property type="entry name" value="HAMP"/>
    <property type="match status" value="1"/>
</dbReference>
<dbReference type="GO" id="GO:0016020">
    <property type="term" value="C:membrane"/>
    <property type="evidence" value="ECO:0007669"/>
    <property type="project" value="InterPro"/>
</dbReference>
<feature type="domain" description="Methyl-accepting transducer" evidence="5">
    <location>
        <begin position="275"/>
        <end position="511"/>
    </location>
</feature>
<dbReference type="Pfam" id="PF00015">
    <property type="entry name" value="MCPsignal"/>
    <property type="match status" value="1"/>
</dbReference>
<dbReference type="PANTHER" id="PTHR32089">
    <property type="entry name" value="METHYL-ACCEPTING CHEMOTAXIS PROTEIN MCPB"/>
    <property type="match status" value="1"/>
</dbReference>